<sequence>MKPPARWGRAVPTFSVWGSPCCGMQVALFPSFGLEGGLVERHSWKGGKSLQIPYRPAGLLLDVEGLDFSGPPIACPAYANRDLVLQPMCTGRKRRRPPHKPKPPHPHLHPPKKPAPPTLPIYHPTPIPNPFGGIGQFNFGFNQLPPCKHWSGCNSDMWRLCEESCESRARVEGATIGYAIGCIYCWPPDPYEGVYCACRLEEIW</sequence>
<organism evidence="2 3">
    <name type="scientific">Chthonomonas calidirosea (strain DSM 23976 / ICMP 18418 / T49)</name>
    <dbReference type="NCBI Taxonomy" id="1303518"/>
    <lineage>
        <taxon>Bacteria</taxon>
        <taxon>Bacillati</taxon>
        <taxon>Armatimonadota</taxon>
        <taxon>Chthonomonadia</taxon>
        <taxon>Chthonomonadales</taxon>
        <taxon>Chthonomonadaceae</taxon>
        <taxon>Chthonomonas</taxon>
    </lineage>
</organism>
<dbReference type="HOGENOM" id="CLU_1341299_0_0_0"/>
<name>S0EYR1_CHTCT</name>
<feature type="region of interest" description="Disordered" evidence="1">
    <location>
        <begin position="91"/>
        <end position="115"/>
    </location>
</feature>
<keyword evidence="3" id="KW-1185">Reference proteome</keyword>
<feature type="compositionally biased region" description="Basic residues" evidence="1">
    <location>
        <begin position="91"/>
        <end position="112"/>
    </location>
</feature>
<dbReference type="Proteomes" id="UP000014227">
    <property type="component" value="Chromosome I"/>
</dbReference>
<gene>
    <name evidence="2" type="ORF">CCALI_01807</name>
</gene>
<dbReference type="AlphaFoldDB" id="S0EYR1"/>
<protein>
    <submittedName>
        <fullName evidence="2">Uncharacterized protein</fullName>
    </submittedName>
</protein>
<evidence type="ECO:0000256" key="1">
    <source>
        <dbReference type="SAM" id="MobiDB-lite"/>
    </source>
</evidence>
<dbReference type="STRING" id="454171.CP488_02285"/>
<accession>S0EYR1</accession>
<evidence type="ECO:0000313" key="3">
    <source>
        <dbReference type="Proteomes" id="UP000014227"/>
    </source>
</evidence>
<dbReference type="InParanoid" id="S0EYR1"/>
<dbReference type="KEGG" id="ccz:CCALI_01807"/>
<proteinExistence type="predicted"/>
<reference evidence="3" key="1">
    <citation type="submission" date="2013-03" db="EMBL/GenBank/DDBJ databases">
        <title>Genome sequence of Chthonomonas calidirosea, the first sequenced genome from the Armatimonadetes phylum (formally candidate division OP10).</title>
        <authorList>
            <person name="Lee K.C.Y."/>
            <person name="Morgan X.C."/>
            <person name="Dunfield P.F."/>
            <person name="Tamas I."/>
            <person name="Houghton K.M."/>
            <person name="Vyssotski M."/>
            <person name="Ryan J.L.J."/>
            <person name="Lagutin K."/>
            <person name="McDonald I.R."/>
            <person name="Stott M.B."/>
        </authorList>
    </citation>
    <scope>NUCLEOTIDE SEQUENCE [LARGE SCALE GENOMIC DNA]</scope>
    <source>
        <strain evidence="3">DSM 23976 / ICMP 18418 / T49</strain>
    </source>
</reference>
<dbReference type="EMBL" id="HF951689">
    <property type="protein sequence ID" value="CCW35619.1"/>
    <property type="molecule type" value="Genomic_DNA"/>
</dbReference>
<dbReference type="eggNOG" id="COG3209">
    <property type="taxonomic scope" value="Bacteria"/>
</dbReference>
<evidence type="ECO:0000313" key="2">
    <source>
        <dbReference type="EMBL" id="CCW35619.1"/>
    </source>
</evidence>